<evidence type="ECO:0000313" key="2">
    <source>
        <dbReference type="Proteomes" id="UP000026962"/>
    </source>
</evidence>
<dbReference type="AlphaFoldDB" id="A0A0E0JJ20"/>
<dbReference type="HOGENOM" id="CLU_1456685_0_0_1"/>
<protein>
    <submittedName>
        <fullName evidence="1">Uncharacterized protein</fullName>
    </submittedName>
</protein>
<reference evidence="1" key="2">
    <citation type="submission" date="2018-05" db="EMBL/GenBank/DDBJ databases">
        <title>OpunRS2 (Oryza punctata Reference Sequence Version 2).</title>
        <authorList>
            <person name="Zhang J."/>
            <person name="Kudrna D."/>
            <person name="Lee S."/>
            <person name="Talag J."/>
            <person name="Welchert J."/>
            <person name="Wing R.A."/>
        </authorList>
    </citation>
    <scope>NUCLEOTIDE SEQUENCE [LARGE SCALE GENOMIC DNA]</scope>
</reference>
<accession>A0A0E0JJ20</accession>
<reference evidence="1" key="1">
    <citation type="submission" date="2015-04" db="UniProtKB">
        <authorList>
            <consortium name="EnsemblPlants"/>
        </authorList>
    </citation>
    <scope>IDENTIFICATION</scope>
</reference>
<organism evidence="1">
    <name type="scientific">Oryza punctata</name>
    <name type="common">Red rice</name>
    <dbReference type="NCBI Taxonomy" id="4537"/>
    <lineage>
        <taxon>Eukaryota</taxon>
        <taxon>Viridiplantae</taxon>
        <taxon>Streptophyta</taxon>
        <taxon>Embryophyta</taxon>
        <taxon>Tracheophyta</taxon>
        <taxon>Spermatophyta</taxon>
        <taxon>Magnoliopsida</taxon>
        <taxon>Liliopsida</taxon>
        <taxon>Poales</taxon>
        <taxon>Poaceae</taxon>
        <taxon>BOP clade</taxon>
        <taxon>Oryzoideae</taxon>
        <taxon>Oryzeae</taxon>
        <taxon>Oryzinae</taxon>
        <taxon>Oryza</taxon>
    </lineage>
</organism>
<dbReference type="Gramene" id="OPUNC01G16840.1">
    <property type="protein sequence ID" value="OPUNC01G16840.1"/>
    <property type="gene ID" value="OPUNC01G16840"/>
</dbReference>
<name>A0A0E0JJ20_ORYPU</name>
<evidence type="ECO:0000313" key="1">
    <source>
        <dbReference type="EnsemblPlants" id="OPUNC01G16840.1"/>
    </source>
</evidence>
<dbReference type="EnsemblPlants" id="OPUNC01G16840.1">
    <property type="protein sequence ID" value="OPUNC01G16840.1"/>
    <property type="gene ID" value="OPUNC01G16840"/>
</dbReference>
<sequence length="186" mass="20855">MADDHGSLKLKILAKPAFDTRPRALAYYLCLQTDREEEGSRWNAAYGSQVRDHRPRLPGRLHRVQGDAGVRSVQDPAVRMFVAPSALREVDADLPAEQDKTRRCPRRRGCTAELSACTCTPCCGVWMGRIARLYWGSTAMVVRFGPNFSHAVMPSHASSSRPLPLYPAPHPAVTNLRRKLRSAWFE</sequence>
<keyword evidence="2" id="KW-1185">Reference proteome</keyword>
<dbReference type="Proteomes" id="UP000026962">
    <property type="component" value="Chromosome 1"/>
</dbReference>
<proteinExistence type="predicted"/>